<dbReference type="RefSeq" id="WP_145235147.1">
    <property type="nucleotide sequence ID" value="NZ_CP036273.1"/>
</dbReference>
<feature type="domain" description="Calcineurin-like phosphoesterase" evidence="2">
    <location>
        <begin position="168"/>
        <end position="331"/>
    </location>
</feature>
<dbReference type="InterPro" id="IPR029052">
    <property type="entry name" value="Metallo-depent_PP-like"/>
</dbReference>
<accession>A0A517XP46</accession>
<keyword evidence="3" id="KW-0378">Hydrolase</keyword>
<dbReference type="OrthoDB" id="9780884at2"/>
<dbReference type="PANTHER" id="PTHR31302:SF0">
    <property type="entry name" value="TRANSMEMBRANE PROTEIN WITH METALLOPHOSPHOESTERASE DOMAIN"/>
    <property type="match status" value="1"/>
</dbReference>
<dbReference type="PANTHER" id="PTHR31302">
    <property type="entry name" value="TRANSMEMBRANE PROTEIN WITH METALLOPHOSPHOESTERASE DOMAIN-RELATED"/>
    <property type="match status" value="1"/>
</dbReference>
<evidence type="ECO:0000313" key="3">
    <source>
        <dbReference type="EMBL" id="QDU19274.1"/>
    </source>
</evidence>
<dbReference type="SUPFAM" id="SSF56300">
    <property type="entry name" value="Metallo-dependent phosphatases"/>
    <property type="match status" value="1"/>
</dbReference>
<evidence type="ECO:0000259" key="2">
    <source>
        <dbReference type="Pfam" id="PF00149"/>
    </source>
</evidence>
<feature type="transmembrane region" description="Helical" evidence="1">
    <location>
        <begin position="76"/>
        <end position="101"/>
    </location>
</feature>
<gene>
    <name evidence="3" type="ORF">ETAA1_11800</name>
</gene>
<dbReference type="KEGG" id="uli:ETAA1_11800"/>
<sequence length="392" mass="41679">MPPLVLLVLLAVLTADAVCWWRADRRARLWPRAAAWRGLVALFVGGQMTLVFWVIGGRVEPTVGVGRPPQFLAAVAFLWHLLILPTIAVVATAAAAARLIARAVPRPAPPADAGAPTRRQFHGLVATAAPALLAGSGAVVSRSQVQGFRVREMSVPLPTLPPELDGVRVAVVSDLHVGSFTTGETVRRVVEGTSRLDADLILLPGDLIDNALADLGAALDAVSNMQSRHGAYLCVGNHDLIEDGVEFVRRTRARVPLLVGESRTVTVRGVPVQLLGLPWNRDERRSAEVVRELAGTVAAGAFPILLAHHPHAFDAAAEAGLPLTVSGHTHGGQLMAGESVGFGPLMFRYWSGLYRKPGDTALVVSNGVGNWFPLRVRAPAEIVHLTLRAARA</sequence>
<keyword evidence="4" id="KW-1185">Reference proteome</keyword>
<dbReference type="Pfam" id="PF00149">
    <property type="entry name" value="Metallophos"/>
    <property type="match status" value="1"/>
</dbReference>
<feature type="transmembrane region" description="Helical" evidence="1">
    <location>
        <begin position="121"/>
        <end position="141"/>
    </location>
</feature>
<evidence type="ECO:0000313" key="4">
    <source>
        <dbReference type="Proteomes" id="UP000319576"/>
    </source>
</evidence>
<keyword evidence="1" id="KW-1133">Transmembrane helix</keyword>
<name>A0A517XP46_9BACT</name>
<keyword evidence="1" id="KW-0472">Membrane</keyword>
<proteinExistence type="predicted"/>
<dbReference type="GO" id="GO:0016787">
    <property type="term" value="F:hydrolase activity"/>
    <property type="evidence" value="ECO:0007669"/>
    <property type="project" value="UniProtKB-KW"/>
</dbReference>
<feature type="transmembrane region" description="Helical" evidence="1">
    <location>
        <begin position="33"/>
        <end position="55"/>
    </location>
</feature>
<dbReference type="InterPro" id="IPR051158">
    <property type="entry name" value="Metallophosphoesterase_sf"/>
</dbReference>
<dbReference type="AlphaFoldDB" id="A0A517XP46"/>
<reference evidence="3 4" key="1">
    <citation type="submission" date="2019-02" db="EMBL/GenBank/DDBJ databases">
        <title>Deep-cultivation of Planctomycetes and their phenomic and genomic characterization uncovers novel biology.</title>
        <authorList>
            <person name="Wiegand S."/>
            <person name="Jogler M."/>
            <person name="Boedeker C."/>
            <person name="Pinto D."/>
            <person name="Vollmers J."/>
            <person name="Rivas-Marin E."/>
            <person name="Kohn T."/>
            <person name="Peeters S.H."/>
            <person name="Heuer A."/>
            <person name="Rast P."/>
            <person name="Oberbeckmann S."/>
            <person name="Bunk B."/>
            <person name="Jeske O."/>
            <person name="Meyerdierks A."/>
            <person name="Storesund J.E."/>
            <person name="Kallscheuer N."/>
            <person name="Luecker S."/>
            <person name="Lage O.M."/>
            <person name="Pohl T."/>
            <person name="Merkel B.J."/>
            <person name="Hornburger P."/>
            <person name="Mueller R.-W."/>
            <person name="Bruemmer F."/>
            <person name="Labrenz M."/>
            <person name="Spormann A.M."/>
            <person name="Op den Camp H."/>
            <person name="Overmann J."/>
            <person name="Amann R."/>
            <person name="Jetten M.S.M."/>
            <person name="Mascher T."/>
            <person name="Medema M.H."/>
            <person name="Devos D.P."/>
            <person name="Kaster A.-K."/>
            <person name="Ovreas L."/>
            <person name="Rohde M."/>
            <person name="Galperin M.Y."/>
            <person name="Jogler C."/>
        </authorList>
    </citation>
    <scope>NUCLEOTIDE SEQUENCE [LARGE SCALE GENOMIC DNA]</scope>
    <source>
        <strain evidence="3 4">ETA_A1</strain>
    </source>
</reference>
<dbReference type="InterPro" id="IPR004843">
    <property type="entry name" value="Calcineurin-like_PHP"/>
</dbReference>
<protein>
    <submittedName>
        <fullName evidence="3">Putative metallophosphoesterase</fullName>
        <ecNumber evidence="3">3.1.-.-</ecNumber>
    </submittedName>
</protein>
<dbReference type="EMBL" id="CP036273">
    <property type="protein sequence ID" value="QDU19274.1"/>
    <property type="molecule type" value="Genomic_DNA"/>
</dbReference>
<dbReference type="EC" id="3.1.-.-" evidence="3"/>
<keyword evidence="1" id="KW-0812">Transmembrane</keyword>
<dbReference type="Gene3D" id="3.60.21.10">
    <property type="match status" value="1"/>
</dbReference>
<evidence type="ECO:0000256" key="1">
    <source>
        <dbReference type="SAM" id="Phobius"/>
    </source>
</evidence>
<dbReference type="Proteomes" id="UP000319576">
    <property type="component" value="Chromosome"/>
</dbReference>
<organism evidence="3 4">
    <name type="scientific">Urbifossiella limnaea</name>
    <dbReference type="NCBI Taxonomy" id="2528023"/>
    <lineage>
        <taxon>Bacteria</taxon>
        <taxon>Pseudomonadati</taxon>
        <taxon>Planctomycetota</taxon>
        <taxon>Planctomycetia</taxon>
        <taxon>Gemmatales</taxon>
        <taxon>Gemmataceae</taxon>
        <taxon>Urbifossiella</taxon>
    </lineage>
</organism>